<dbReference type="Gene3D" id="3.40.50.300">
    <property type="entry name" value="P-loop containing nucleotide triphosphate hydrolases"/>
    <property type="match status" value="1"/>
</dbReference>
<dbReference type="UniPathway" id="UPA00241">
    <property type="reaction ID" value="UER00356"/>
</dbReference>
<dbReference type="HAMAP" id="MF_00376">
    <property type="entry name" value="Dephospho_CoA_kinase"/>
    <property type="match status" value="1"/>
</dbReference>
<dbReference type="RefSeq" id="WP_116225827.1">
    <property type="nucleotide sequence ID" value="NZ_AP018437.1"/>
</dbReference>
<name>A0A347ZQG5_9CHLR</name>
<comment type="function">
    <text evidence="3">Catalyzes the phosphorylation of the 3'-hydroxyl group of dephosphocoenzyme A to form coenzyme A.</text>
</comment>
<evidence type="ECO:0000256" key="1">
    <source>
        <dbReference type="ARBA" id="ARBA00022741"/>
    </source>
</evidence>
<dbReference type="NCBIfam" id="TIGR00152">
    <property type="entry name" value="dephospho-CoA kinase"/>
    <property type="match status" value="1"/>
</dbReference>
<feature type="binding site" evidence="3">
    <location>
        <begin position="20"/>
        <end position="25"/>
    </location>
    <ligand>
        <name>ATP</name>
        <dbReference type="ChEBI" id="CHEBI:30616"/>
    </ligand>
</feature>
<gene>
    <name evidence="3" type="primary">coaE</name>
    <name evidence="5" type="ORF">DFR64_2554</name>
</gene>
<dbReference type="GO" id="GO:0004140">
    <property type="term" value="F:dephospho-CoA kinase activity"/>
    <property type="evidence" value="ECO:0007669"/>
    <property type="project" value="UniProtKB-UniRule"/>
</dbReference>
<dbReference type="CDD" id="cd02022">
    <property type="entry name" value="DPCK"/>
    <property type="match status" value="1"/>
</dbReference>
<dbReference type="Proteomes" id="UP000256388">
    <property type="component" value="Unassembled WGS sequence"/>
</dbReference>
<dbReference type="PROSITE" id="PS51219">
    <property type="entry name" value="DPCK"/>
    <property type="match status" value="1"/>
</dbReference>
<dbReference type="GO" id="GO:0005737">
    <property type="term" value="C:cytoplasm"/>
    <property type="evidence" value="ECO:0007669"/>
    <property type="project" value="UniProtKB-SubCell"/>
</dbReference>
<dbReference type="GO" id="GO:0015937">
    <property type="term" value="P:coenzyme A biosynthetic process"/>
    <property type="evidence" value="ECO:0007669"/>
    <property type="project" value="UniProtKB-UniRule"/>
</dbReference>
<keyword evidence="2 3" id="KW-0067">ATP-binding</keyword>
<keyword evidence="3" id="KW-0808">Transferase</keyword>
<organism evidence="5 6">
    <name type="scientific">Pelolinea submarina</name>
    <dbReference type="NCBI Taxonomy" id="913107"/>
    <lineage>
        <taxon>Bacteria</taxon>
        <taxon>Bacillati</taxon>
        <taxon>Chloroflexota</taxon>
        <taxon>Anaerolineae</taxon>
        <taxon>Anaerolineales</taxon>
        <taxon>Anaerolineaceae</taxon>
        <taxon>Pelolinea</taxon>
    </lineage>
</organism>
<evidence type="ECO:0000313" key="6">
    <source>
        <dbReference type="Proteomes" id="UP000256388"/>
    </source>
</evidence>
<dbReference type="EC" id="2.7.1.24" evidence="3 4"/>
<keyword evidence="1 3" id="KW-0547">Nucleotide-binding</keyword>
<dbReference type="Pfam" id="PF01121">
    <property type="entry name" value="CoaE"/>
    <property type="match status" value="1"/>
</dbReference>
<dbReference type="PANTHER" id="PTHR10695">
    <property type="entry name" value="DEPHOSPHO-COA KINASE-RELATED"/>
    <property type="match status" value="1"/>
</dbReference>
<comment type="pathway">
    <text evidence="3">Cofactor biosynthesis; coenzyme A biosynthesis; CoA from (R)-pantothenate: step 5/5.</text>
</comment>
<dbReference type="OrthoDB" id="9812943at2"/>
<evidence type="ECO:0000256" key="2">
    <source>
        <dbReference type="ARBA" id="ARBA00022840"/>
    </source>
</evidence>
<evidence type="ECO:0000313" key="5">
    <source>
        <dbReference type="EMBL" id="REG06124.1"/>
    </source>
</evidence>
<keyword evidence="3" id="KW-0963">Cytoplasm</keyword>
<keyword evidence="6" id="KW-1185">Reference proteome</keyword>
<sequence>MDKIKPADNHFVIGLTGNIGSGKSLVRKMLEHLGALGVDADWVTRQASQIGGPAYDSIVTRFGKGILDKNGEINRKQLGLQVFSGRKALEDLEEILHPLASLATRRIIAQSPLPVVVVEAIKVLESDLAGQCQSIWVVEADERSVYERLERTRGMSPTDARARLAQQTPAAQMEEKADVVINNNTSIASAWEQVSSAWQALPLPTWDAASFSALQQQAHLLPVDMVGLKQAHTFMRENPDSLPARFLESQRLVDPKINDQQDLLLRDMLRFYFSAAQENELAIWNRDGFTCRLEGYQFTAEHSSEKLETLIKGIEALNAYYLCGKLSLPARNEDASMLARLGYDIRKSMEDRSNPALKAGYNLYSKSNPDLLRLF</sequence>
<dbReference type="PANTHER" id="PTHR10695:SF46">
    <property type="entry name" value="BIFUNCTIONAL COENZYME A SYNTHASE-RELATED"/>
    <property type="match status" value="1"/>
</dbReference>
<keyword evidence="3 5" id="KW-0418">Kinase</keyword>
<accession>A0A347ZQG5</accession>
<dbReference type="InterPro" id="IPR027417">
    <property type="entry name" value="P-loop_NTPase"/>
</dbReference>
<dbReference type="GO" id="GO:0005524">
    <property type="term" value="F:ATP binding"/>
    <property type="evidence" value="ECO:0007669"/>
    <property type="project" value="UniProtKB-UniRule"/>
</dbReference>
<dbReference type="SUPFAM" id="SSF52540">
    <property type="entry name" value="P-loop containing nucleoside triphosphate hydrolases"/>
    <property type="match status" value="1"/>
</dbReference>
<proteinExistence type="inferred from homology"/>
<dbReference type="AlphaFoldDB" id="A0A347ZQG5"/>
<comment type="subcellular location">
    <subcellularLocation>
        <location evidence="3">Cytoplasm</location>
    </subcellularLocation>
</comment>
<comment type="similarity">
    <text evidence="3">Belongs to the CoaE family.</text>
</comment>
<dbReference type="InterPro" id="IPR001977">
    <property type="entry name" value="Depp_CoAkinase"/>
</dbReference>
<comment type="caution">
    <text evidence="5">The sequence shown here is derived from an EMBL/GenBank/DDBJ whole genome shotgun (WGS) entry which is preliminary data.</text>
</comment>
<comment type="catalytic activity">
    <reaction evidence="3">
        <text>3'-dephospho-CoA + ATP = ADP + CoA + H(+)</text>
        <dbReference type="Rhea" id="RHEA:18245"/>
        <dbReference type="ChEBI" id="CHEBI:15378"/>
        <dbReference type="ChEBI" id="CHEBI:30616"/>
        <dbReference type="ChEBI" id="CHEBI:57287"/>
        <dbReference type="ChEBI" id="CHEBI:57328"/>
        <dbReference type="ChEBI" id="CHEBI:456216"/>
        <dbReference type="EC" id="2.7.1.24"/>
    </reaction>
</comment>
<evidence type="ECO:0000256" key="4">
    <source>
        <dbReference type="NCBIfam" id="TIGR00152"/>
    </source>
</evidence>
<keyword evidence="3" id="KW-0173">Coenzyme A biosynthesis</keyword>
<protein>
    <recommendedName>
        <fullName evidence="3 4">Dephospho-CoA kinase</fullName>
        <ecNumber evidence="3 4">2.7.1.24</ecNumber>
    </recommendedName>
    <alternativeName>
        <fullName evidence="3">Dephosphocoenzyme A kinase</fullName>
    </alternativeName>
</protein>
<evidence type="ECO:0000256" key="3">
    <source>
        <dbReference type="HAMAP-Rule" id="MF_00376"/>
    </source>
</evidence>
<reference evidence="5 6" key="1">
    <citation type="submission" date="2018-08" db="EMBL/GenBank/DDBJ databases">
        <title>Genomic Encyclopedia of Type Strains, Phase IV (KMG-IV): sequencing the most valuable type-strain genomes for metagenomic binning, comparative biology and taxonomic classification.</title>
        <authorList>
            <person name="Goeker M."/>
        </authorList>
    </citation>
    <scope>NUCLEOTIDE SEQUENCE [LARGE SCALE GENOMIC DNA]</scope>
    <source>
        <strain evidence="5 6">DSM 23923</strain>
    </source>
</reference>
<dbReference type="EMBL" id="QUMS01000004">
    <property type="protein sequence ID" value="REG06124.1"/>
    <property type="molecule type" value="Genomic_DNA"/>
</dbReference>